<feature type="region of interest" description="Disordered" evidence="1">
    <location>
        <begin position="1"/>
        <end position="21"/>
    </location>
</feature>
<dbReference type="Proteomes" id="UP000287651">
    <property type="component" value="Unassembled WGS sequence"/>
</dbReference>
<comment type="caution">
    <text evidence="2">The sequence shown here is derived from an EMBL/GenBank/DDBJ whole genome shotgun (WGS) entry which is preliminary data.</text>
</comment>
<reference evidence="2 3" key="1">
    <citation type="journal article" date="2014" name="Agronomy (Basel)">
        <title>A Draft Genome Sequence for Ensete ventricosum, the Drought-Tolerant Tree Against Hunger.</title>
        <authorList>
            <person name="Harrison J."/>
            <person name="Moore K.A."/>
            <person name="Paszkiewicz K."/>
            <person name="Jones T."/>
            <person name="Grant M."/>
            <person name="Ambacheew D."/>
            <person name="Muzemil S."/>
            <person name="Studholme D.J."/>
        </authorList>
    </citation>
    <scope>NUCLEOTIDE SEQUENCE [LARGE SCALE GENOMIC DNA]</scope>
</reference>
<dbReference type="EMBL" id="AMZH03021223">
    <property type="protein sequence ID" value="RRT38432.1"/>
    <property type="molecule type" value="Genomic_DNA"/>
</dbReference>
<gene>
    <name evidence="2" type="ORF">B296_00039210</name>
</gene>
<sequence length="166" mass="18288">MELQLDDGPRSSLGIESGSNDAVKPCREFARRFVEGIGKLAGNMSGDHRKKTIGFTARMSEAARLCRTGIRKVKRTTFPEIPVGKPSVSDGWTARILEIKRSLAVVGRRCPLTAENYGWTGSDHQCTKAMPPIVAVVAYTRGTGSGRMRRSDDVGRLGLIKRYFYP</sequence>
<proteinExistence type="predicted"/>
<dbReference type="AlphaFoldDB" id="A0A426XG40"/>
<organism evidence="2 3">
    <name type="scientific">Ensete ventricosum</name>
    <name type="common">Abyssinian banana</name>
    <name type="synonym">Musa ensete</name>
    <dbReference type="NCBI Taxonomy" id="4639"/>
    <lineage>
        <taxon>Eukaryota</taxon>
        <taxon>Viridiplantae</taxon>
        <taxon>Streptophyta</taxon>
        <taxon>Embryophyta</taxon>
        <taxon>Tracheophyta</taxon>
        <taxon>Spermatophyta</taxon>
        <taxon>Magnoliopsida</taxon>
        <taxon>Liliopsida</taxon>
        <taxon>Zingiberales</taxon>
        <taxon>Musaceae</taxon>
        <taxon>Ensete</taxon>
    </lineage>
</organism>
<evidence type="ECO:0000313" key="3">
    <source>
        <dbReference type="Proteomes" id="UP000287651"/>
    </source>
</evidence>
<name>A0A426XG40_ENSVE</name>
<accession>A0A426XG40</accession>
<evidence type="ECO:0000313" key="2">
    <source>
        <dbReference type="EMBL" id="RRT38432.1"/>
    </source>
</evidence>
<protein>
    <submittedName>
        <fullName evidence="2">Uncharacterized protein</fullName>
    </submittedName>
</protein>
<evidence type="ECO:0000256" key="1">
    <source>
        <dbReference type="SAM" id="MobiDB-lite"/>
    </source>
</evidence>